<evidence type="ECO:0000313" key="2">
    <source>
        <dbReference type="WBParaSite" id="Csp11.Scaffold630.g18699.t1"/>
    </source>
</evidence>
<organism evidence="1 2">
    <name type="scientific">Caenorhabditis tropicalis</name>
    <dbReference type="NCBI Taxonomy" id="1561998"/>
    <lineage>
        <taxon>Eukaryota</taxon>
        <taxon>Metazoa</taxon>
        <taxon>Ecdysozoa</taxon>
        <taxon>Nematoda</taxon>
        <taxon>Chromadorea</taxon>
        <taxon>Rhabditida</taxon>
        <taxon>Rhabditina</taxon>
        <taxon>Rhabditomorpha</taxon>
        <taxon>Rhabditoidea</taxon>
        <taxon>Rhabditidae</taxon>
        <taxon>Peloderinae</taxon>
        <taxon>Caenorhabditis</taxon>
    </lineage>
</organism>
<proteinExistence type="predicted"/>
<dbReference type="AlphaFoldDB" id="A0A1I7URS9"/>
<evidence type="ECO:0000313" key="1">
    <source>
        <dbReference type="Proteomes" id="UP000095282"/>
    </source>
</evidence>
<accession>A0A1I7URS9</accession>
<sequence>MVIQQRPIQDNAVISINKISTVNQTVNGISALIGYVPSGTSAKRKDKRNDLSSQSIDSSRLMRYIPSGTLRMVRKIIVIWNTWNCTRLVIYYGPRTLTLHFLSCFL</sequence>
<protein>
    <submittedName>
        <fullName evidence="2">7TM_GPCR_Srx domain-containing protein</fullName>
    </submittedName>
</protein>
<reference evidence="2" key="1">
    <citation type="submission" date="2016-11" db="UniProtKB">
        <authorList>
            <consortium name="WormBaseParasite"/>
        </authorList>
    </citation>
    <scope>IDENTIFICATION</scope>
</reference>
<name>A0A1I7URS9_9PELO</name>
<dbReference type="WBParaSite" id="Csp11.Scaffold630.g18699.t1">
    <property type="protein sequence ID" value="Csp11.Scaffold630.g18699.t1"/>
    <property type="gene ID" value="Csp11.Scaffold630.g18699"/>
</dbReference>
<keyword evidence="1" id="KW-1185">Reference proteome</keyword>
<dbReference type="Proteomes" id="UP000095282">
    <property type="component" value="Unplaced"/>
</dbReference>